<comment type="function">
    <text evidence="6">The pyruvate dehydrogenase complex catalyzes the overall conversion of pyruvate to acetyl-CoA and CO(2). It contains multiple copies of three enzymatic components: pyruvate dehydrogenase (E1), dihydrolipoamide acetyltransferase (E2) and lipoamide dehydrogenase (E3).</text>
</comment>
<proteinExistence type="predicted"/>
<evidence type="ECO:0000256" key="8">
    <source>
        <dbReference type="RuleBase" id="RU361139"/>
    </source>
</evidence>
<evidence type="ECO:0000256" key="6">
    <source>
        <dbReference type="ARBA" id="ARBA00025211"/>
    </source>
</evidence>
<evidence type="ECO:0000256" key="5">
    <source>
        <dbReference type="ARBA" id="ARBA00023317"/>
    </source>
</evidence>
<organism evidence="10 11">
    <name type="scientific">Adiantum capillus-veneris</name>
    <name type="common">Maidenhair fern</name>
    <dbReference type="NCBI Taxonomy" id="13818"/>
    <lineage>
        <taxon>Eukaryota</taxon>
        <taxon>Viridiplantae</taxon>
        <taxon>Streptophyta</taxon>
        <taxon>Embryophyta</taxon>
        <taxon>Tracheophyta</taxon>
        <taxon>Polypodiopsida</taxon>
        <taxon>Polypodiidae</taxon>
        <taxon>Polypodiales</taxon>
        <taxon>Pteridineae</taxon>
        <taxon>Pteridaceae</taxon>
        <taxon>Vittarioideae</taxon>
        <taxon>Adiantum</taxon>
    </lineage>
</organism>
<keyword evidence="11" id="KW-1185">Reference proteome</keyword>
<dbReference type="FunFam" id="3.40.50.970:FF:000013">
    <property type="entry name" value="Pyruvate dehydrogenase E1 component subunit alpha"/>
    <property type="match status" value="1"/>
</dbReference>
<dbReference type="Gene3D" id="3.40.50.970">
    <property type="match status" value="1"/>
</dbReference>
<protein>
    <recommendedName>
        <fullName evidence="8">Pyruvate dehydrogenase E1 component subunit alpha</fullName>
        <ecNumber evidence="8">1.2.4.1</ecNumber>
    </recommendedName>
</protein>
<evidence type="ECO:0000313" key="10">
    <source>
        <dbReference type="EMBL" id="KAI5059102.1"/>
    </source>
</evidence>
<dbReference type="SUPFAM" id="SSF52518">
    <property type="entry name" value="Thiamin diphosphate-binding fold (THDP-binding)"/>
    <property type="match status" value="1"/>
</dbReference>
<reference evidence="10" key="1">
    <citation type="submission" date="2021-01" db="EMBL/GenBank/DDBJ databases">
        <title>Adiantum capillus-veneris genome.</title>
        <authorList>
            <person name="Fang Y."/>
            <person name="Liao Q."/>
        </authorList>
    </citation>
    <scope>NUCLEOTIDE SEQUENCE</scope>
    <source>
        <strain evidence="10">H3</strain>
        <tissue evidence="10">Leaf</tissue>
    </source>
</reference>
<evidence type="ECO:0000259" key="9">
    <source>
        <dbReference type="Pfam" id="PF00676"/>
    </source>
</evidence>
<sequence length="402" mass="44603">MGRSAAVLLRLWKRQPVHDSFSGRAFSSNAFAERRAKESKGCITVQIQVPFSLHNLAEGPPVESRTGKKELLAMYMDMLTIRRMEISADMLFKSQQVRGFCHLYDGQEAVAIGLKEAISKEDAVITAYRDHGIFLAKGGTPFEVFSELTGRVTGCAAGKGGSMHLYKRENNFFGGWGIVGTTSPLGAGLALALKYCKKNNVAVAIHGDGADNQGQVYEAKNMAALWDLPLILLIENNHFGMGTAEWRASKKASYFDRVSYLPGIKADGMDVFAVKEALLFCKEHCLAGKGPIVIECDTYRYHGHSMSDPGSTYRTWDEIKQIRQARDPIQFVKQIILKEGAATEEELATIDKQVKKDVEDALSKAREAPEPKEEALFTDMYKHDKKFVVYGCDRKQATSRLA</sequence>
<keyword evidence="5 8" id="KW-0670">Pyruvate</keyword>
<evidence type="ECO:0000256" key="2">
    <source>
        <dbReference type="ARBA" id="ARBA00011130"/>
    </source>
</evidence>
<keyword evidence="3 8" id="KW-0560">Oxidoreductase</keyword>
<gene>
    <name evidence="10" type="ORF">GOP47_0025421</name>
</gene>
<dbReference type="NCBIfam" id="TIGR03182">
    <property type="entry name" value="PDH_E1_alph_y"/>
    <property type="match status" value="1"/>
</dbReference>
<evidence type="ECO:0000256" key="7">
    <source>
        <dbReference type="ARBA" id="ARBA00051231"/>
    </source>
</evidence>
<comment type="subunit">
    <text evidence="2">Tetramer of 2 alpha and 2 beta subunits.</text>
</comment>
<evidence type="ECO:0000256" key="4">
    <source>
        <dbReference type="ARBA" id="ARBA00023052"/>
    </source>
</evidence>
<comment type="cofactor">
    <cofactor evidence="1 8">
        <name>thiamine diphosphate</name>
        <dbReference type="ChEBI" id="CHEBI:58937"/>
    </cofactor>
</comment>
<dbReference type="PANTHER" id="PTHR11516:SF61">
    <property type="entry name" value="DEHYDROGENASE E1 COMPONENT DOMAIN-CONTAINING PROTEIN"/>
    <property type="match status" value="1"/>
</dbReference>
<evidence type="ECO:0000313" key="11">
    <source>
        <dbReference type="Proteomes" id="UP000886520"/>
    </source>
</evidence>
<dbReference type="GO" id="GO:0004739">
    <property type="term" value="F:pyruvate dehydrogenase (acetyl-transferring) activity"/>
    <property type="evidence" value="ECO:0007669"/>
    <property type="project" value="UniProtKB-UniRule"/>
</dbReference>
<keyword evidence="4 8" id="KW-0786">Thiamine pyrophosphate</keyword>
<comment type="catalytic activity">
    <reaction evidence="7 8">
        <text>N(6)-[(R)-lipoyl]-L-lysyl-[protein] + pyruvate + H(+) = N(6)-[(R)-S(8)-acetyldihydrolipoyl]-L-lysyl-[protein] + CO2</text>
        <dbReference type="Rhea" id="RHEA:19189"/>
        <dbReference type="Rhea" id="RHEA-COMP:10474"/>
        <dbReference type="Rhea" id="RHEA-COMP:10478"/>
        <dbReference type="ChEBI" id="CHEBI:15361"/>
        <dbReference type="ChEBI" id="CHEBI:15378"/>
        <dbReference type="ChEBI" id="CHEBI:16526"/>
        <dbReference type="ChEBI" id="CHEBI:83099"/>
        <dbReference type="ChEBI" id="CHEBI:83111"/>
        <dbReference type="EC" id="1.2.4.1"/>
    </reaction>
</comment>
<accession>A0A9D4U0Q2</accession>
<dbReference type="EMBL" id="JABFUD020000025">
    <property type="protein sequence ID" value="KAI5059102.1"/>
    <property type="molecule type" value="Genomic_DNA"/>
</dbReference>
<dbReference type="EC" id="1.2.4.1" evidence="8"/>
<dbReference type="Proteomes" id="UP000886520">
    <property type="component" value="Chromosome 25"/>
</dbReference>
<dbReference type="InterPro" id="IPR029061">
    <property type="entry name" value="THDP-binding"/>
</dbReference>
<dbReference type="InterPro" id="IPR017597">
    <property type="entry name" value="Pyrv_DH_E1_asu_subgrp-y"/>
</dbReference>
<dbReference type="InterPro" id="IPR050642">
    <property type="entry name" value="PDH_E1_Alpha_Subunit"/>
</dbReference>
<dbReference type="OrthoDB" id="10256198at2759"/>
<dbReference type="Pfam" id="PF00676">
    <property type="entry name" value="E1_dh"/>
    <property type="match status" value="1"/>
</dbReference>
<dbReference type="CDD" id="cd02000">
    <property type="entry name" value="TPP_E1_PDC_ADC_BCADC"/>
    <property type="match status" value="1"/>
</dbReference>
<dbReference type="AlphaFoldDB" id="A0A9D4U0Q2"/>
<dbReference type="GO" id="GO:0006086">
    <property type="term" value="P:pyruvate decarboxylation to acetyl-CoA"/>
    <property type="evidence" value="ECO:0007669"/>
    <property type="project" value="InterPro"/>
</dbReference>
<feature type="domain" description="Dehydrogenase E1 component" evidence="9">
    <location>
        <begin position="76"/>
        <end position="372"/>
    </location>
</feature>
<dbReference type="PANTHER" id="PTHR11516">
    <property type="entry name" value="PYRUVATE DEHYDROGENASE E1 COMPONENT, ALPHA SUBUNIT BACTERIAL AND ORGANELLAR"/>
    <property type="match status" value="1"/>
</dbReference>
<comment type="caution">
    <text evidence="10">The sequence shown here is derived from an EMBL/GenBank/DDBJ whole genome shotgun (WGS) entry which is preliminary data.</text>
</comment>
<name>A0A9D4U0Q2_ADICA</name>
<dbReference type="InterPro" id="IPR001017">
    <property type="entry name" value="DH_E1"/>
</dbReference>
<evidence type="ECO:0000256" key="1">
    <source>
        <dbReference type="ARBA" id="ARBA00001964"/>
    </source>
</evidence>
<evidence type="ECO:0000256" key="3">
    <source>
        <dbReference type="ARBA" id="ARBA00023002"/>
    </source>
</evidence>